<evidence type="ECO:0000313" key="2">
    <source>
        <dbReference type="EMBL" id="KAF9757664.1"/>
    </source>
</evidence>
<proteinExistence type="predicted"/>
<reference evidence="2" key="1">
    <citation type="submission" date="2020-10" db="EMBL/GenBank/DDBJ databases">
        <title>High-Quality Genome Resource of Clonostachys rosea strain S41 by Oxford Nanopore Long-Read Sequencing.</title>
        <authorList>
            <person name="Wang H."/>
        </authorList>
    </citation>
    <scope>NUCLEOTIDE SEQUENCE</scope>
    <source>
        <strain evidence="2">S41</strain>
    </source>
</reference>
<name>A0A8H7TUT5_BIOOC</name>
<comment type="caution">
    <text evidence="2">The sequence shown here is derived from an EMBL/GenBank/DDBJ whole genome shotgun (WGS) entry which is preliminary data.</text>
</comment>
<sequence length="151" mass="17550">MCWGRSLGELLKEALKARQLHPPYIRDRDNIRLESDEPKVRQLIEKWNQEVVMSAIDPICGRFHPVIWDKGRLLTMPIASTNHRSRQRSSESSQAESVPQSLRRGVNIRMRNSSLTLDLFRATQHRKKECKEGEIRQGVQSGNQMEKQMDS</sequence>
<evidence type="ECO:0000256" key="1">
    <source>
        <dbReference type="SAM" id="MobiDB-lite"/>
    </source>
</evidence>
<gene>
    <name evidence="2" type="ORF">IM811_008608</name>
</gene>
<dbReference type="Proteomes" id="UP000616885">
    <property type="component" value="Unassembled WGS sequence"/>
</dbReference>
<feature type="region of interest" description="Disordered" evidence="1">
    <location>
        <begin position="79"/>
        <end position="107"/>
    </location>
</feature>
<feature type="compositionally biased region" description="Low complexity" evidence="1">
    <location>
        <begin position="90"/>
        <end position="101"/>
    </location>
</feature>
<dbReference type="EMBL" id="JADCTT010000002">
    <property type="protein sequence ID" value="KAF9757664.1"/>
    <property type="molecule type" value="Genomic_DNA"/>
</dbReference>
<feature type="compositionally biased region" description="Polar residues" evidence="1">
    <location>
        <begin position="138"/>
        <end position="151"/>
    </location>
</feature>
<organism evidence="2 3">
    <name type="scientific">Bionectria ochroleuca</name>
    <name type="common">Gliocladium roseum</name>
    <dbReference type="NCBI Taxonomy" id="29856"/>
    <lineage>
        <taxon>Eukaryota</taxon>
        <taxon>Fungi</taxon>
        <taxon>Dikarya</taxon>
        <taxon>Ascomycota</taxon>
        <taxon>Pezizomycotina</taxon>
        <taxon>Sordariomycetes</taxon>
        <taxon>Hypocreomycetidae</taxon>
        <taxon>Hypocreales</taxon>
        <taxon>Bionectriaceae</taxon>
        <taxon>Clonostachys</taxon>
    </lineage>
</organism>
<evidence type="ECO:0000313" key="3">
    <source>
        <dbReference type="Proteomes" id="UP000616885"/>
    </source>
</evidence>
<feature type="region of interest" description="Disordered" evidence="1">
    <location>
        <begin position="126"/>
        <end position="151"/>
    </location>
</feature>
<dbReference type="AlphaFoldDB" id="A0A8H7TUT5"/>
<protein>
    <submittedName>
        <fullName evidence="2">Uncharacterized protein</fullName>
    </submittedName>
</protein>
<accession>A0A8H7TUT5</accession>